<evidence type="ECO:0000256" key="1">
    <source>
        <dbReference type="SAM" id="MobiDB-lite"/>
    </source>
</evidence>
<evidence type="ECO:0000256" key="2">
    <source>
        <dbReference type="SAM" id="Phobius"/>
    </source>
</evidence>
<dbReference type="STRING" id="685588.A0A067TQ38"/>
<dbReference type="AlphaFoldDB" id="A0A067TQ38"/>
<feature type="transmembrane region" description="Helical" evidence="2">
    <location>
        <begin position="53"/>
        <end position="81"/>
    </location>
</feature>
<feature type="transmembrane region" description="Helical" evidence="2">
    <location>
        <begin position="117"/>
        <end position="137"/>
    </location>
</feature>
<dbReference type="EMBL" id="KL142367">
    <property type="protein sequence ID" value="KDR85330.1"/>
    <property type="molecule type" value="Genomic_DNA"/>
</dbReference>
<sequence length="209" mass="22783">MGVAADKKSSKDEMATQFDRSISLVRDYTSRAERDYARPAIKKSRLFFEERPIVATFVAIFGSLSILPVVSFLGVSLLVLITFITIALAGAFLAASVVILGLFAVLGFILVSAFFTSLVLTLFAFSSFLLFRLAVLVRQEGTSGMSSWAGESKLHFTNSAPKKGLQNDSIFVPDDTRSDSTNESGVIVQAHLPSDRIPEYRDDDSKVQG</sequence>
<name>A0A067TQ38_GALM3</name>
<feature type="region of interest" description="Disordered" evidence="1">
    <location>
        <begin position="166"/>
        <end position="188"/>
    </location>
</feature>
<dbReference type="Pfam" id="PF16015">
    <property type="entry name" value="Promethin"/>
    <property type="match status" value="1"/>
</dbReference>
<evidence type="ECO:0000313" key="3">
    <source>
        <dbReference type="EMBL" id="KDR85330.1"/>
    </source>
</evidence>
<evidence type="ECO:0000313" key="4">
    <source>
        <dbReference type="Proteomes" id="UP000027222"/>
    </source>
</evidence>
<dbReference type="HOGENOM" id="CLU_107238_0_0_1"/>
<gene>
    <name evidence="3" type="ORF">GALMADRAFT_234150</name>
</gene>
<keyword evidence="4" id="KW-1185">Reference proteome</keyword>
<organism evidence="3 4">
    <name type="scientific">Galerina marginata (strain CBS 339.88)</name>
    <dbReference type="NCBI Taxonomy" id="685588"/>
    <lineage>
        <taxon>Eukaryota</taxon>
        <taxon>Fungi</taxon>
        <taxon>Dikarya</taxon>
        <taxon>Basidiomycota</taxon>
        <taxon>Agaricomycotina</taxon>
        <taxon>Agaricomycetes</taxon>
        <taxon>Agaricomycetidae</taxon>
        <taxon>Agaricales</taxon>
        <taxon>Agaricineae</taxon>
        <taxon>Strophariaceae</taxon>
        <taxon>Galerina</taxon>
    </lineage>
</organism>
<keyword evidence="2" id="KW-1133">Transmembrane helix</keyword>
<proteinExistence type="predicted"/>
<dbReference type="Proteomes" id="UP000027222">
    <property type="component" value="Unassembled WGS sequence"/>
</dbReference>
<keyword evidence="2" id="KW-0812">Transmembrane</keyword>
<accession>A0A067TQ38</accession>
<reference evidence="4" key="1">
    <citation type="journal article" date="2014" name="Proc. Natl. Acad. Sci. U.S.A.">
        <title>Extensive sampling of basidiomycete genomes demonstrates inadequacy of the white-rot/brown-rot paradigm for wood decay fungi.</title>
        <authorList>
            <person name="Riley R."/>
            <person name="Salamov A.A."/>
            <person name="Brown D.W."/>
            <person name="Nagy L.G."/>
            <person name="Floudas D."/>
            <person name="Held B.W."/>
            <person name="Levasseur A."/>
            <person name="Lombard V."/>
            <person name="Morin E."/>
            <person name="Otillar R."/>
            <person name="Lindquist E.A."/>
            <person name="Sun H."/>
            <person name="LaButti K.M."/>
            <person name="Schmutz J."/>
            <person name="Jabbour D."/>
            <person name="Luo H."/>
            <person name="Baker S.E."/>
            <person name="Pisabarro A.G."/>
            <person name="Walton J.D."/>
            <person name="Blanchette R.A."/>
            <person name="Henrissat B."/>
            <person name="Martin F."/>
            <person name="Cullen D."/>
            <person name="Hibbett D.S."/>
            <person name="Grigoriev I.V."/>
        </authorList>
    </citation>
    <scope>NUCLEOTIDE SEQUENCE [LARGE SCALE GENOMIC DNA]</scope>
    <source>
        <strain evidence="4">CBS 339.88</strain>
    </source>
</reference>
<feature type="transmembrane region" description="Helical" evidence="2">
    <location>
        <begin position="88"/>
        <end position="111"/>
    </location>
</feature>
<dbReference type="OrthoDB" id="3159957at2759"/>
<protein>
    <submittedName>
        <fullName evidence="3">Uncharacterized protein</fullName>
    </submittedName>
</protein>
<keyword evidence="2" id="KW-0472">Membrane</keyword>